<dbReference type="CDD" id="cd14686">
    <property type="entry name" value="bZIP"/>
    <property type="match status" value="1"/>
</dbReference>
<dbReference type="SUPFAM" id="SSF57959">
    <property type="entry name" value="Leucine zipper domain"/>
    <property type="match status" value="1"/>
</dbReference>
<organism evidence="3 4">
    <name type="scientific">Chionoecetes opilio</name>
    <name type="common">Atlantic snow crab</name>
    <name type="synonym">Cancer opilio</name>
    <dbReference type="NCBI Taxonomy" id="41210"/>
    <lineage>
        <taxon>Eukaryota</taxon>
        <taxon>Metazoa</taxon>
        <taxon>Ecdysozoa</taxon>
        <taxon>Arthropoda</taxon>
        <taxon>Crustacea</taxon>
        <taxon>Multicrustacea</taxon>
        <taxon>Malacostraca</taxon>
        <taxon>Eumalacostraca</taxon>
        <taxon>Eucarida</taxon>
        <taxon>Decapoda</taxon>
        <taxon>Pleocyemata</taxon>
        <taxon>Brachyura</taxon>
        <taxon>Eubrachyura</taxon>
        <taxon>Majoidea</taxon>
        <taxon>Majidae</taxon>
        <taxon>Chionoecetes</taxon>
    </lineage>
</organism>
<protein>
    <recommendedName>
        <fullName evidence="2">BZIP domain-containing protein</fullName>
    </recommendedName>
</protein>
<dbReference type="Proteomes" id="UP000770661">
    <property type="component" value="Unassembled WGS sequence"/>
</dbReference>
<evidence type="ECO:0000313" key="4">
    <source>
        <dbReference type="Proteomes" id="UP000770661"/>
    </source>
</evidence>
<accession>A0A8J4XQU3</accession>
<dbReference type="AlphaFoldDB" id="A0A8J4XQU3"/>
<dbReference type="Gene3D" id="1.20.5.170">
    <property type="match status" value="1"/>
</dbReference>
<gene>
    <name evidence="3" type="ORF">GWK47_019385</name>
</gene>
<comment type="caution">
    <text evidence="3">The sequence shown here is derived from an EMBL/GenBank/DDBJ whole genome shotgun (WGS) entry which is preliminary data.</text>
</comment>
<sequence length="538" mass="59895">MRYARRDNLLSLEVVPVWWPCLWTLAALTTGVPGNLFSFKLLASAGRINGVQWIAASEAPQCFLPVANTRADMQPRCISSLGGTQVKINKTIIPSSSVGTIASMIPNKPVLVIRQSGDWADYLTQEQDMETSITATSTELNSLNDQMIDLGQGACSVIPSSIMGSTEDFMLQGPPVDSAKTAIFDVQSDFWVDSERGMFTLQTEDDLSSLPDVSSRGVDIHSSEKLRPIMPHHSMVNNDLSSECPPLSMHPHESGFVNSVLSSERPLSPSDFIQKHPAPSSQPEDLDVPQHVLAQIDKLFSDMPEDTNWDCAQLDLDLFSQVEEPDALDNIVQECGILNEVEEDSHLHEEETLQKEGHSYQEEETPFHNTTPIASTQLSEFIQHDCVGPVRTRHVRRASRKPARYRENTMDDPATAEVTVKADLEDLVASTSGTVFAPREGSEKEELSNEEKYLRGRKQNNLASKRCREKRKNNMGSMRTELSDMESRNKVLRDKRSEQIKGQPSITNHDAVFIPDVCLVTSVLHRGRYTCGGKAFDR</sequence>
<keyword evidence="4" id="KW-1185">Reference proteome</keyword>
<feature type="region of interest" description="Disordered" evidence="1">
    <location>
        <begin position="260"/>
        <end position="285"/>
    </location>
</feature>
<evidence type="ECO:0000259" key="2">
    <source>
        <dbReference type="PROSITE" id="PS00036"/>
    </source>
</evidence>
<dbReference type="InterPro" id="IPR046347">
    <property type="entry name" value="bZIP_sf"/>
</dbReference>
<dbReference type="InterPro" id="IPR004827">
    <property type="entry name" value="bZIP"/>
</dbReference>
<reference evidence="3" key="1">
    <citation type="submission" date="2020-07" db="EMBL/GenBank/DDBJ databases">
        <title>The High-quality genome of the commercially important snow crab, Chionoecetes opilio.</title>
        <authorList>
            <person name="Jeong J.-H."/>
            <person name="Ryu S."/>
        </authorList>
    </citation>
    <scope>NUCLEOTIDE SEQUENCE</scope>
    <source>
        <strain evidence="3">MADBK_172401_WGS</strain>
        <tissue evidence="3">Digestive gland</tissue>
    </source>
</reference>
<proteinExistence type="predicted"/>
<feature type="domain" description="BZIP" evidence="2">
    <location>
        <begin position="455"/>
        <end position="470"/>
    </location>
</feature>
<name>A0A8J4XQU3_CHIOP</name>
<dbReference type="Pfam" id="PF07716">
    <property type="entry name" value="bZIP_2"/>
    <property type="match status" value="1"/>
</dbReference>
<dbReference type="EMBL" id="JACEEZ010022792">
    <property type="protein sequence ID" value="KAG0712000.1"/>
    <property type="molecule type" value="Genomic_DNA"/>
</dbReference>
<evidence type="ECO:0000313" key="3">
    <source>
        <dbReference type="EMBL" id="KAG0712000.1"/>
    </source>
</evidence>
<dbReference type="OrthoDB" id="6357893at2759"/>
<dbReference type="GO" id="GO:0003700">
    <property type="term" value="F:DNA-binding transcription factor activity"/>
    <property type="evidence" value="ECO:0007669"/>
    <property type="project" value="InterPro"/>
</dbReference>
<dbReference type="PROSITE" id="PS00036">
    <property type="entry name" value="BZIP_BASIC"/>
    <property type="match status" value="1"/>
</dbReference>
<evidence type="ECO:0000256" key="1">
    <source>
        <dbReference type="SAM" id="MobiDB-lite"/>
    </source>
</evidence>